<dbReference type="RefSeq" id="XP_005765637.1">
    <property type="nucleotide sequence ID" value="XM_005765580.1"/>
</dbReference>
<name>A0A0D3IPM3_EMIH1</name>
<keyword evidence="4" id="KW-1185">Reference proteome</keyword>
<evidence type="ECO:0000313" key="4">
    <source>
        <dbReference type="Proteomes" id="UP000013827"/>
    </source>
</evidence>
<feature type="repeat" description="RCC1" evidence="2">
    <location>
        <begin position="135"/>
        <end position="193"/>
    </location>
</feature>
<protein>
    <submittedName>
        <fullName evidence="3">Uncharacterized protein</fullName>
    </submittedName>
</protein>
<dbReference type="InterPro" id="IPR000408">
    <property type="entry name" value="Reg_chr_condens"/>
</dbReference>
<feature type="repeat" description="RCC1" evidence="2">
    <location>
        <begin position="194"/>
        <end position="246"/>
    </location>
</feature>
<sequence>MLSDTGDVYSCGSGWEHVLVPPGGRLVSRLVAFTDEDTPPEWDRARGTPRVIPALQGVKAIAVSAGAEHSLVLSEAGEVYSWGSSSEGKLGHGDCEYNDATWCCHAPRVIRALQGVRVVAVSAGQNHSLVLSEAGEVLSFGCGGSGRGEFYGMLGHGEDEHDHFTPRLIEALRGVRIVAVSAGGTHSLCLSEAGTVYSFGSGYDGQLGHGDCHSQLTPRVIEGLQGVVRVVGIAAGQGDYAETSFAVSEEGDVYGWGEWKGGESRPCLVPGGEESRQMQSGPYPTACLMVPLQYPNLRLSTA</sequence>
<dbReference type="PaxDb" id="2903-EOD13208"/>
<dbReference type="HOGENOM" id="CLU_922659_0_0_1"/>
<dbReference type="GeneID" id="17259344"/>
<dbReference type="eggNOG" id="KOG1426">
    <property type="taxonomic scope" value="Eukaryota"/>
</dbReference>
<dbReference type="Gene3D" id="2.130.10.30">
    <property type="entry name" value="Regulator of chromosome condensation 1/beta-lactamase-inhibitor protein II"/>
    <property type="match status" value="2"/>
</dbReference>
<dbReference type="KEGG" id="ehx:EMIHUDRAFT_66872"/>
<evidence type="ECO:0000313" key="3">
    <source>
        <dbReference type="EnsemblProtists" id="EOD13208"/>
    </source>
</evidence>
<dbReference type="SUPFAM" id="SSF50985">
    <property type="entry name" value="RCC1/BLIP-II"/>
    <property type="match status" value="1"/>
</dbReference>
<dbReference type="PANTHER" id="PTHR22872">
    <property type="entry name" value="BTK-BINDING PROTEIN-RELATED"/>
    <property type="match status" value="1"/>
</dbReference>
<evidence type="ECO:0000256" key="2">
    <source>
        <dbReference type="PROSITE-ProRule" id="PRU00235"/>
    </source>
</evidence>
<dbReference type="PANTHER" id="PTHR22872:SF2">
    <property type="entry name" value="INHIBITOR OF BRUTON TYROSINE KINASE"/>
    <property type="match status" value="1"/>
</dbReference>
<organism evidence="3 4">
    <name type="scientific">Emiliania huxleyi (strain CCMP1516)</name>
    <dbReference type="NCBI Taxonomy" id="280463"/>
    <lineage>
        <taxon>Eukaryota</taxon>
        <taxon>Haptista</taxon>
        <taxon>Haptophyta</taxon>
        <taxon>Prymnesiophyceae</taxon>
        <taxon>Isochrysidales</taxon>
        <taxon>Noelaerhabdaceae</taxon>
        <taxon>Emiliania</taxon>
    </lineage>
</organism>
<dbReference type="Pfam" id="PF00415">
    <property type="entry name" value="RCC1"/>
    <property type="match status" value="3"/>
</dbReference>
<feature type="repeat" description="RCC1" evidence="2">
    <location>
        <begin position="77"/>
        <end position="134"/>
    </location>
</feature>
<dbReference type="PROSITE" id="PS00626">
    <property type="entry name" value="RCC1_2"/>
    <property type="match status" value="2"/>
</dbReference>
<dbReference type="Proteomes" id="UP000013827">
    <property type="component" value="Unassembled WGS sequence"/>
</dbReference>
<accession>A0A0D3IPM3</accession>
<dbReference type="PROSITE" id="PS50012">
    <property type="entry name" value="RCC1_3"/>
    <property type="match status" value="3"/>
</dbReference>
<dbReference type="PRINTS" id="PR00633">
    <property type="entry name" value="RCCNDNSATION"/>
</dbReference>
<reference evidence="3" key="2">
    <citation type="submission" date="2024-10" db="UniProtKB">
        <authorList>
            <consortium name="EnsemblProtists"/>
        </authorList>
    </citation>
    <scope>IDENTIFICATION</scope>
</reference>
<dbReference type="InterPro" id="IPR051625">
    <property type="entry name" value="Signaling_Regulatory_Domain"/>
</dbReference>
<reference evidence="4" key="1">
    <citation type="journal article" date="2013" name="Nature">
        <title>Pan genome of the phytoplankton Emiliania underpins its global distribution.</title>
        <authorList>
            <person name="Read B.A."/>
            <person name="Kegel J."/>
            <person name="Klute M.J."/>
            <person name="Kuo A."/>
            <person name="Lefebvre S.C."/>
            <person name="Maumus F."/>
            <person name="Mayer C."/>
            <person name="Miller J."/>
            <person name="Monier A."/>
            <person name="Salamov A."/>
            <person name="Young J."/>
            <person name="Aguilar M."/>
            <person name="Claverie J.M."/>
            <person name="Frickenhaus S."/>
            <person name="Gonzalez K."/>
            <person name="Herman E.K."/>
            <person name="Lin Y.C."/>
            <person name="Napier J."/>
            <person name="Ogata H."/>
            <person name="Sarno A.F."/>
            <person name="Shmutz J."/>
            <person name="Schroeder D."/>
            <person name="de Vargas C."/>
            <person name="Verret F."/>
            <person name="von Dassow P."/>
            <person name="Valentin K."/>
            <person name="Van de Peer Y."/>
            <person name="Wheeler G."/>
            <person name="Dacks J.B."/>
            <person name="Delwiche C.F."/>
            <person name="Dyhrman S.T."/>
            <person name="Glockner G."/>
            <person name="John U."/>
            <person name="Richards T."/>
            <person name="Worden A.Z."/>
            <person name="Zhang X."/>
            <person name="Grigoriev I.V."/>
            <person name="Allen A.E."/>
            <person name="Bidle K."/>
            <person name="Borodovsky M."/>
            <person name="Bowler C."/>
            <person name="Brownlee C."/>
            <person name="Cock J.M."/>
            <person name="Elias M."/>
            <person name="Gladyshev V.N."/>
            <person name="Groth M."/>
            <person name="Guda C."/>
            <person name="Hadaegh A."/>
            <person name="Iglesias-Rodriguez M.D."/>
            <person name="Jenkins J."/>
            <person name="Jones B.M."/>
            <person name="Lawson T."/>
            <person name="Leese F."/>
            <person name="Lindquist E."/>
            <person name="Lobanov A."/>
            <person name="Lomsadze A."/>
            <person name="Malik S.B."/>
            <person name="Marsh M.E."/>
            <person name="Mackinder L."/>
            <person name="Mock T."/>
            <person name="Mueller-Roeber B."/>
            <person name="Pagarete A."/>
            <person name="Parker M."/>
            <person name="Probert I."/>
            <person name="Quesneville H."/>
            <person name="Raines C."/>
            <person name="Rensing S.A."/>
            <person name="Riano-Pachon D.M."/>
            <person name="Richier S."/>
            <person name="Rokitta S."/>
            <person name="Shiraiwa Y."/>
            <person name="Soanes D.M."/>
            <person name="van der Giezen M."/>
            <person name="Wahlund T.M."/>
            <person name="Williams B."/>
            <person name="Wilson W."/>
            <person name="Wolfe G."/>
            <person name="Wurch L.L."/>
        </authorList>
    </citation>
    <scope>NUCLEOTIDE SEQUENCE</scope>
</reference>
<dbReference type="AlphaFoldDB" id="A0A0D3IPM3"/>
<evidence type="ECO:0000256" key="1">
    <source>
        <dbReference type="ARBA" id="ARBA00022737"/>
    </source>
</evidence>
<keyword evidence="1" id="KW-0677">Repeat</keyword>
<proteinExistence type="predicted"/>
<dbReference type="EnsemblProtists" id="EOD13208">
    <property type="protein sequence ID" value="EOD13208"/>
    <property type="gene ID" value="EMIHUDRAFT_66872"/>
</dbReference>
<dbReference type="STRING" id="2903.R1BSV3"/>
<dbReference type="InterPro" id="IPR009091">
    <property type="entry name" value="RCC1/BLIP-II"/>
</dbReference>